<feature type="region of interest" description="Disordered" evidence="1">
    <location>
        <begin position="140"/>
        <end position="179"/>
    </location>
</feature>
<protein>
    <submittedName>
        <fullName evidence="2">Uncharacterized protein</fullName>
    </submittedName>
</protein>
<proteinExistence type="predicted"/>
<dbReference type="EMBL" id="JAGMVJ010000024">
    <property type="protein sequence ID" value="KAH7071738.1"/>
    <property type="molecule type" value="Genomic_DNA"/>
</dbReference>
<feature type="compositionally biased region" description="Polar residues" evidence="1">
    <location>
        <begin position="144"/>
        <end position="155"/>
    </location>
</feature>
<feature type="compositionally biased region" description="Low complexity" evidence="1">
    <location>
        <begin position="109"/>
        <end position="119"/>
    </location>
</feature>
<feature type="region of interest" description="Disordered" evidence="1">
    <location>
        <begin position="101"/>
        <end position="125"/>
    </location>
</feature>
<feature type="non-terminal residue" evidence="2">
    <location>
        <position position="475"/>
    </location>
</feature>
<comment type="caution">
    <text evidence="2">The sequence shown here is derived from an EMBL/GenBank/DDBJ whole genome shotgun (WGS) entry which is preliminary data.</text>
</comment>
<dbReference type="Proteomes" id="UP000813461">
    <property type="component" value="Unassembled WGS sequence"/>
</dbReference>
<evidence type="ECO:0000256" key="1">
    <source>
        <dbReference type="SAM" id="MobiDB-lite"/>
    </source>
</evidence>
<gene>
    <name evidence="2" type="ORF">FB567DRAFT_407995</name>
</gene>
<keyword evidence="3" id="KW-1185">Reference proteome</keyword>
<feature type="non-terminal residue" evidence="2">
    <location>
        <position position="1"/>
    </location>
</feature>
<reference evidence="2" key="1">
    <citation type="journal article" date="2021" name="Nat. Commun.">
        <title>Genetic determinants of endophytism in the Arabidopsis root mycobiome.</title>
        <authorList>
            <person name="Mesny F."/>
            <person name="Miyauchi S."/>
            <person name="Thiergart T."/>
            <person name="Pickel B."/>
            <person name="Atanasova L."/>
            <person name="Karlsson M."/>
            <person name="Huettel B."/>
            <person name="Barry K.W."/>
            <person name="Haridas S."/>
            <person name="Chen C."/>
            <person name="Bauer D."/>
            <person name="Andreopoulos W."/>
            <person name="Pangilinan J."/>
            <person name="LaButti K."/>
            <person name="Riley R."/>
            <person name="Lipzen A."/>
            <person name="Clum A."/>
            <person name="Drula E."/>
            <person name="Henrissat B."/>
            <person name="Kohler A."/>
            <person name="Grigoriev I.V."/>
            <person name="Martin F.M."/>
            <person name="Hacquard S."/>
        </authorList>
    </citation>
    <scope>NUCLEOTIDE SEQUENCE</scope>
    <source>
        <strain evidence="2">MPI-SDFR-AT-0120</strain>
    </source>
</reference>
<dbReference type="OrthoDB" id="3789383at2759"/>
<accession>A0A8K0QUJ1</accession>
<dbReference type="AlphaFoldDB" id="A0A8K0QUJ1"/>
<organism evidence="2 3">
    <name type="scientific">Paraphoma chrysanthemicola</name>
    <dbReference type="NCBI Taxonomy" id="798071"/>
    <lineage>
        <taxon>Eukaryota</taxon>
        <taxon>Fungi</taxon>
        <taxon>Dikarya</taxon>
        <taxon>Ascomycota</taxon>
        <taxon>Pezizomycotina</taxon>
        <taxon>Dothideomycetes</taxon>
        <taxon>Pleosporomycetidae</taxon>
        <taxon>Pleosporales</taxon>
        <taxon>Pleosporineae</taxon>
        <taxon>Phaeosphaeriaceae</taxon>
        <taxon>Paraphoma</taxon>
    </lineage>
</organism>
<evidence type="ECO:0000313" key="2">
    <source>
        <dbReference type="EMBL" id="KAH7071738.1"/>
    </source>
</evidence>
<evidence type="ECO:0000313" key="3">
    <source>
        <dbReference type="Proteomes" id="UP000813461"/>
    </source>
</evidence>
<sequence length="475" mass="53480">PTSDTTIKAFLDGIPQITSWSSSKIKDGPCKIIKWLDKDKLSMERIVELYTGMGHGNQDPKKPTRNPKTNIYKVYNRWAPDFYKEQGIVFVALQDRKKYLEGQEREASKSSAKVSTSSKPKVKAVKEDTLAAKSLVKMPVKSNAAHSKSVPAQSAQRDEVRLDASGTQSAPAEEEPYTPTLDDELRDLFTQKCNASHAARPSQETNAQLMSSAIRPNTTDASKAEIARYSTNRNSHNVLSFKRQPADFPYGDPARPVLDRHAAATYSAFLQEQLSHEPGLEIIEYADSVRPSTISRFVACISPTLRTDLPTHDLVEVNEGGERVLLQTPIGWSMTELQELYLFALQMRCGDVCDMILDRWHEEFHHVAPRIVVDVEFGEETEFDILDISPEFLNILAVTDASGLDFFTSLLVTKKEGWNVLEALGLENWSDTIKLQVKEKLDLVSPHGLETMHADDFCQQFHHHNHGNRQHVCYK</sequence>
<name>A0A8K0QUJ1_9PLEO</name>